<evidence type="ECO:0000256" key="1">
    <source>
        <dbReference type="ARBA" id="ARBA00022722"/>
    </source>
</evidence>
<dbReference type="CDD" id="cd06141">
    <property type="entry name" value="WRN_exo"/>
    <property type="match status" value="1"/>
</dbReference>
<feature type="region of interest" description="Disordered" evidence="3">
    <location>
        <begin position="117"/>
        <end position="164"/>
    </location>
</feature>
<dbReference type="OrthoDB" id="1920326at2759"/>
<feature type="compositionally biased region" description="Basic and acidic residues" evidence="3">
    <location>
        <begin position="136"/>
        <end position="159"/>
    </location>
</feature>
<evidence type="ECO:0000313" key="5">
    <source>
        <dbReference type="EMBL" id="RFU34638.1"/>
    </source>
</evidence>
<comment type="caution">
    <text evidence="5">The sequence shown here is derived from an EMBL/GenBank/DDBJ whole genome shotgun (WGS) entry which is preliminary data.</text>
</comment>
<dbReference type="InterPro" id="IPR012337">
    <property type="entry name" value="RNaseH-like_sf"/>
</dbReference>
<dbReference type="GO" id="GO:0003676">
    <property type="term" value="F:nucleic acid binding"/>
    <property type="evidence" value="ECO:0007669"/>
    <property type="project" value="InterPro"/>
</dbReference>
<dbReference type="OMA" id="DVRSSNW"/>
<dbReference type="STRING" id="5539.A0A3E2HMQ6"/>
<reference evidence="5 6" key="1">
    <citation type="submission" date="2018-05" db="EMBL/GenBank/DDBJ databases">
        <title>Draft genome sequence of Scytalidium lignicola DSM 105466, a ubiquitous saprotrophic fungus.</title>
        <authorList>
            <person name="Buettner E."/>
            <person name="Gebauer A.M."/>
            <person name="Hofrichter M."/>
            <person name="Liers C."/>
            <person name="Kellner H."/>
        </authorList>
    </citation>
    <scope>NUCLEOTIDE SEQUENCE [LARGE SCALE GENOMIC DNA]</scope>
    <source>
        <strain evidence="5 6">DSM 105466</strain>
    </source>
</reference>
<dbReference type="FunFam" id="3.30.420.10:FF:000100">
    <property type="entry name" value="3'-5' exonuclease/helicase (Wrn), putative"/>
    <property type="match status" value="1"/>
</dbReference>
<dbReference type="GO" id="GO:0005634">
    <property type="term" value="C:nucleus"/>
    <property type="evidence" value="ECO:0007669"/>
    <property type="project" value="TreeGrafter"/>
</dbReference>
<keyword evidence="6" id="KW-1185">Reference proteome</keyword>
<dbReference type="Proteomes" id="UP000258309">
    <property type="component" value="Unassembled WGS sequence"/>
</dbReference>
<dbReference type="InterPro" id="IPR036397">
    <property type="entry name" value="RNaseH_sf"/>
</dbReference>
<feature type="non-terminal residue" evidence="5">
    <location>
        <position position="1"/>
    </location>
</feature>
<dbReference type="GO" id="GO:0006139">
    <property type="term" value="P:nucleobase-containing compound metabolic process"/>
    <property type="evidence" value="ECO:0007669"/>
    <property type="project" value="InterPro"/>
</dbReference>
<dbReference type="InterPro" id="IPR002562">
    <property type="entry name" value="3'-5'_exonuclease_dom"/>
</dbReference>
<dbReference type="GO" id="GO:0008408">
    <property type="term" value="F:3'-5' exonuclease activity"/>
    <property type="evidence" value="ECO:0007669"/>
    <property type="project" value="InterPro"/>
</dbReference>
<protein>
    <recommendedName>
        <fullName evidence="4">3'-5' exonuclease domain-containing protein</fullName>
    </recommendedName>
</protein>
<organism evidence="5 6">
    <name type="scientific">Scytalidium lignicola</name>
    <name type="common">Hyphomycete</name>
    <dbReference type="NCBI Taxonomy" id="5539"/>
    <lineage>
        <taxon>Eukaryota</taxon>
        <taxon>Fungi</taxon>
        <taxon>Dikarya</taxon>
        <taxon>Ascomycota</taxon>
        <taxon>Pezizomycotina</taxon>
        <taxon>Leotiomycetes</taxon>
        <taxon>Leotiomycetes incertae sedis</taxon>
        <taxon>Scytalidium</taxon>
    </lineage>
</organism>
<dbReference type="Gene3D" id="3.30.420.10">
    <property type="entry name" value="Ribonuclease H-like superfamily/Ribonuclease H"/>
    <property type="match status" value="1"/>
</dbReference>
<dbReference type="Pfam" id="PF01612">
    <property type="entry name" value="DNA_pol_A_exo1"/>
    <property type="match status" value="1"/>
</dbReference>
<gene>
    <name evidence="5" type="ORF">B7463_g1723</name>
</gene>
<dbReference type="GO" id="GO:0005737">
    <property type="term" value="C:cytoplasm"/>
    <property type="evidence" value="ECO:0007669"/>
    <property type="project" value="TreeGrafter"/>
</dbReference>
<dbReference type="InterPro" id="IPR051132">
    <property type="entry name" value="3-5_Exonuclease_domain"/>
</dbReference>
<evidence type="ECO:0000256" key="2">
    <source>
        <dbReference type="ARBA" id="ARBA00022801"/>
    </source>
</evidence>
<dbReference type="SMART" id="SM00474">
    <property type="entry name" value="35EXOc"/>
    <property type="match status" value="1"/>
</dbReference>
<evidence type="ECO:0000313" key="6">
    <source>
        <dbReference type="Proteomes" id="UP000258309"/>
    </source>
</evidence>
<evidence type="ECO:0000256" key="3">
    <source>
        <dbReference type="SAM" id="MobiDB-lite"/>
    </source>
</evidence>
<dbReference type="PANTHER" id="PTHR13620:SF104">
    <property type="entry name" value="EXONUCLEASE 3'-5' DOMAIN-CONTAINING PROTEIN 2"/>
    <property type="match status" value="1"/>
</dbReference>
<sequence length="595" mass="66214">MLYCSHGASTLGKILRRPIIMTMNGLEETVGHASETIRTACNTAISGRLLSSYPTPVPSNASKIWQKHQPIVFNNSTREILGYTRSISTTVATEISQDPILNSVSEYTETLDEITAGASAGTEAPPEAADKTSSSKSEDAKKEGLVQNSAEDKVPKDYNKLAPSASPFKIPEEIFQKAKAAPSDSEESFWSHTLYRGPKIDGMEQKVKVHYCRSKQTTEKVIEKYFKDKKVLGFDIEWLPNAYKGQGPKKNVSLIQIASEDRIGLFHIALFPKDGVKNLVADSLKEIMEDPEITKVGVSIKADCTRLRRFLDINARGIFELSHLYKLVKFSESKDFTQINKRLVSLATQVNEHLHLPMFKGEVRSSDWSKALQLDQIVYAASDSYAGIHLYDTMEIKRKALDPVPPRPAHAELNEPIRLAEGVNIPTDDEGVEELDGADIEANSEKDKGCRKLSPSYLASALQDVEVDSDDVVAEAPSLSKVSKKKIPKSPIVLAAETQTAVYRDTHPKNRTTPASLRAYFIWHNNESLSLPEIAALLREIPLQTNTVTTYILEALRLEKLPFKKDRLKEIFDSLPEALVNGRYRSLSKALEESE</sequence>
<dbReference type="PANTHER" id="PTHR13620">
    <property type="entry name" value="3-5 EXONUCLEASE"/>
    <property type="match status" value="1"/>
</dbReference>
<dbReference type="SUPFAM" id="SSF53098">
    <property type="entry name" value="Ribonuclease H-like"/>
    <property type="match status" value="1"/>
</dbReference>
<keyword evidence="2" id="KW-0378">Hydrolase</keyword>
<name>A0A3E2HMQ6_SCYLI</name>
<dbReference type="AlphaFoldDB" id="A0A3E2HMQ6"/>
<proteinExistence type="predicted"/>
<keyword evidence="1" id="KW-0540">Nuclease</keyword>
<dbReference type="EMBL" id="NCSJ02000018">
    <property type="protein sequence ID" value="RFU34638.1"/>
    <property type="molecule type" value="Genomic_DNA"/>
</dbReference>
<accession>A0A3E2HMQ6</accession>
<feature type="domain" description="3'-5' exonuclease" evidence="4">
    <location>
        <begin position="209"/>
        <end position="399"/>
    </location>
</feature>
<feature type="non-terminal residue" evidence="5">
    <location>
        <position position="595"/>
    </location>
</feature>
<evidence type="ECO:0000259" key="4">
    <source>
        <dbReference type="SMART" id="SM00474"/>
    </source>
</evidence>